<dbReference type="EMBL" id="ML996425">
    <property type="protein sequence ID" value="KAF2726609.1"/>
    <property type="molecule type" value="Genomic_DNA"/>
</dbReference>
<keyword evidence="6" id="KW-1185">Reference proteome</keyword>
<name>A0A9P4QHL7_9PLEO</name>
<dbReference type="InterPro" id="IPR051122">
    <property type="entry name" value="SDR_DHRS6-like"/>
</dbReference>
<dbReference type="PANTHER" id="PTHR43477:SF1">
    <property type="entry name" value="DIHYDROANTICAPSIN 7-DEHYDROGENASE"/>
    <property type="match status" value="1"/>
</dbReference>
<evidence type="ECO:0000313" key="5">
    <source>
        <dbReference type="EMBL" id="KAF2726609.1"/>
    </source>
</evidence>
<dbReference type="OrthoDB" id="294295at2759"/>
<evidence type="ECO:0000256" key="3">
    <source>
        <dbReference type="ARBA" id="ARBA00023002"/>
    </source>
</evidence>
<dbReference type="PANTHER" id="PTHR43477">
    <property type="entry name" value="DIHYDROANTICAPSIN 7-DEHYDROGENASE"/>
    <property type="match status" value="1"/>
</dbReference>
<accession>A0A9P4QHL7</accession>
<evidence type="ECO:0000313" key="6">
    <source>
        <dbReference type="Proteomes" id="UP000799444"/>
    </source>
</evidence>
<dbReference type="SUPFAM" id="SSF51735">
    <property type="entry name" value="NAD(P)-binding Rossmann-fold domains"/>
    <property type="match status" value="1"/>
</dbReference>
<dbReference type="GO" id="GO:0016491">
    <property type="term" value="F:oxidoreductase activity"/>
    <property type="evidence" value="ECO:0007669"/>
    <property type="project" value="UniProtKB-KW"/>
</dbReference>
<organism evidence="5 6">
    <name type="scientific">Polyplosphaeria fusca</name>
    <dbReference type="NCBI Taxonomy" id="682080"/>
    <lineage>
        <taxon>Eukaryota</taxon>
        <taxon>Fungi</taxon>
        <taxon>Dikarya</taxon>
        <taxon>Ascomycota</taxon>
        <taxon>Pezizomycotina</taxon>
        <taxon>Dothideomycetes</taxon>
        <taxon>Pleosporomycetidae</taxon>
        <taxon>Pleosporales</taxon>
        <taxon>Tetraplosphaeriaceae</taxon>
        <taxon>Polyplosphaeria</taxon>
    </lineage>
</organism>
<keyword evidence="3" id="KW-0560">Oxidoreductase</keyword>
<keyword evidence="4" id="KW-0472">Membrane</keyword>
<comment type="caution">
    <text evidence="5">The sequence shown here is derived from an EMBL/GenBank/DDBJ whole genome shotgun (WGS) entry which is preliminary data.</text>
</comment>
<sequence>MAHPNRLQNAHVLVFGGTSGIGFAIASLVLSQGATVTISGSAQPKVDSKVALLQSYYPTLPASHVRGYACDLRDKANLESNLTSVFDKATSSGTHKIDHIAFTAGDLADVPKIPEVTADNVMVGQTVRYVACLLIAKLLHGGKYMPASPSSSFTMTGGVNTHKPMPGWSVQASWGGSIVAMARGLAVDLKPIRVNVVEPGAIHTELLQVFVEQVPGILDAFKTQTLTGTVGEPSDCAEAYAWFMKDRFANGTVAPTNGGQLLAPYPMPGFS</sequence>
<protein>
    <submittedName>
        <fullName evidence="5">NAD(P)-binding protein</fullName>
    </submittedName>
</protein>
<keyword evidence="4" id="KW-1133">Transmembrane helix</keyword>
<dbReference type="Proteomes" id="UP000799444">
    <property type="component" value="Unassembled WGS sequence"/>
</dbReference>
<dbReference type="InterPro" id="IPR057571">
    <property type="entry name" value="SDR_PhqE-like"/>
</dbReference>
<evidence type="ECO:0000256" key="1">
    <source>
        <dbReference type="ARBA" id="ARBA00006484"/>
    </source>
</evidence>
<dbReference type="InterPro" id="IPR036291">
    <property type="entry name" value="NAD(P)-bd_dom_sf"/>
</dbReference>
<dbReference type="AlphaFoldDB" id="A0A9P4QHL7"/>
<dbReference type="InterPro" id="IPR002347">
    <property type="entry name" value="SDR_fam"/>
</dbReference>
<evidence type="ECO:0000256" key="2">
    <source>
        <dbReference type="ARBA" id="ARBA00022857"/>
    </source>
</evidence>
<evidence type="ECO:0000256" key="4">
    <source>
        <dbReference type="SAM" id="Phobius"/>
    </source>
</evidence>
<reference evidence="5" key="1">
    <citation type="journal article" date="2020" name="Stud. Mycol.">
        <title>101 Dothideomycetes genomes: a test case for predicting lifestyles and emergence of pathogens.</title>
        <authorList>
            <person name="Haridas S."/>
            <person name="Albert R."/>
            <person name="Binder M."/>
            <person name="Bloem J."/>
            <person name="Labutti K."/>
            <person name="Salamov A."/>
            <person name="Andreopoulos B."/>
            <person name="Baker S."/>
            <person name="Barry K."/>
            <person name="Bills G."/>
            <person name="Bluhm B."/>
            <person name="Cannon C."/>
            <person name="Castanera R."/>
            <person name="Culley D."/>
            <person name="Daum C."/>
            <person name="Ezra D."/>
            <person name="Gonzalez J."/>
            <person name="Henrissat B."/>
            <person name="Kuo A."/>
            <person name="Liang C."/>
            <person name="Lipzen A."/>
            <person name="Lutzoni F."/>
            <person name="Magnuson J."/>
            <person name="Mondo S."/>
            <person name="Nolan M."/>
            <person name="Ohm R."/>
            <person name="Pangilinan J."/>
            <person name="Park H.-J."/>
            <person name="Ramirez L."/>
            <person name="Alfaro M."/>
            <person name="Sun H."/>
            <person name="Tritt A."/>
            <person name="Yoshinaga Y."/>
            <person name="Zwiers L.-H."/>
            <person name="Turgeon B."/>
            <person name="Goodwin S."/>
            <person name="Spatafora J."/>
            <person name="Crous P."/>
            <person name="Grigoriev I."/>
        </authorList>
    </citation>
    <scope>NUCLEOTIDE SEQUENCE</scope>
    <source>
        <strain evidence="5">CBS 125425</strain>
    </source>
</reference>
<dbReference type="PRINTS" id="PR00081">
    <property type="entry name" value="GDHRDH"/>
</dbReference>
<proteinExistence type="inferred from homology"/>
<dbReference type="Gene3D" id="3.40.50.720">
    <property type="entry name" value="NAD(P)-binding Rossmann-like Domain"/>
    <property type="match status" value="1"/>
</dbReference>
<feature type="transmembrane region" description="Helical" evidence="4">
    <location>
        <begin position="12"/>
        <end position="30"/>
    </location>
</feature>
<comment type="similarity">
    <text evidence="1">Belongs to the short-chain dehydrogenases/reductases (SDR) family.</text>
</comment>
<dbReference type="Pfam" id="PF23441">
    <property type="entry name" value="SDR"/>
    <property type="match status" value="1"/>
</dbReference>
<keyword evidence="4" id="KW-0812">Transmembrane</keyword>
<keyword evidence="2" id="KW-0521">NADP</keyword>
<gene>
    <name evidence="5" type="ORF">EJ04DRAFT_176396</name>
</gene>